<evidence type="ECO:0000256" key="3">
    <source>
        <dbReference type="ARBA" id="ARBA00022448"/>
    </source>
</evidence>
<comment type="subcellular location">
    <subcellularLocation>
        <location evidence="1">Cell outer membrane</location>
        <topology evidence="1">Multi-pass membrane protein</topology>
    </subcellularLocation>
</comment>
<dbReference type="InterPro" id="IPR025885">
    <property type="entry name" value="PapC_N"/>
</dbReference>
<proteinExistence type="inferred from homology"/>
<dbReference type="InterPro" id="IPR042186">
    <property type="entry name" value="FimD_plug_dom"/>
</dbReference>
<dbReference type="Gene3D" id="2.60.40.2610">
    <property type="entry name" value="Outer membrane usher protein FimD, plug domain"/>
    <property type="match status" value="1"/>
</dbReference>
<feature type="signal peptide" evidence="9">
    <location>
        <begin position="1"/>
        <end position="32"/>
    </location>
</feature>
<evidence type="ECO:0000256" key="8">
    <source>
        <dbReference type="ARBA" id="ARBA00023237"/>
    </source>
</evidence>
<dbReference type="Gene3D" id="2.60.40.3110">
    <property type="match status" value="1"/>
</dbReference>
<dbReference type="GO" id="GO:0009297">
    <property type="term" value="P:pilus assembly"/>
    <property type="evidence" value="ECO:0007669"/>
    <property type="project" value="InterPro"/>
</dbReference>
<dbReference type="Pfam" id="PF13953">
    <property type="entry name" value="PapC_C"/>
    <property type="match status" value="1"/>
</dbReference>
<dbReference type="FunFam" id="2.60.40.3110:FF:000001">
    <property type="entry name" value="Putative fimbrial outer membrane usher"/>
    <property type="match status" value="1"/>
</dbReference>
<dbReference type="RefSeq" id="WP_074770974.1">
    <property type="nucleotide sequence ID" value="NZ_FNKP01000002.1"/>
</dbReference>
<keyword evidence="5" id="KW-0812">Transmembrane</keyword>
<gene>
    <name evidence="12" type="ORF">SAMN05443245_5962</name>
</gene>
<dbReference type="PANTHER" id="PTHR30451:SF20">
    <property type="entry name" value="FIMBRIAE USHER"/>
    <property type="match status" value="1"/>
</dbReference>
<organism evidence="12 13">
    <name type="scientific">Paraburkholderia fungorum</name>
    <dbReference type="NCBI Taxonomy" id="134537"/>
    <lineage>
        <taxon>Bacteria</taxon>
        <taxon>Pseudomonadati</taxon>
        <taxon>Pseudomonadota</taxon>
        <taxon>Betaproteobacteria</taxon>
        <taxon>Burkholderiales</taxon>
        <taxon>Burkholderiaceae</taxon>
        <taxon>Paraburkholderia</taxon>
    </lineage>
</organism>
<feature type="domain" description="PapC N-terminal" evidence="11">
    <location>
        <begin position="43"/>
        <end position="190"/>
    </location>
</feature>
<dbReference type="AlphaFoldDB" id="A0A1H1J0Z2"/>
<comment type="similarity">
    <text evidence="2">Belongs to the fimbrial export usher family.</text>
</comment>
<keyword evidence="4" id="KW-1134">Transmembrane beta strand</keyword>
<keyword evidence="8" id="KW-0998">Cell outer membrane</keyword>
<dbReference type="Gene3D" id="3.10.20.410">
    <property type="match status" value="1"/>
</dbReference>
<dbReference type="Pfam" id="PF13954">
    <property type="entry name" value="PapC_N"/>
    <property type="match status" value="1"/>
</dbReference>
<dbReference type="EMBL" id="FNKP01000002">
    <property type="protein sequence ID" value="SDR43198.1"/>
    <property type="molecule type" value="Genomic_DNA"/>
</dbReference>
<dbReference type="InterPro" id="IPR037224">
    <property type="entry name" value="PapC_N_sf"/>
</dbReference>
<evidence type="ECO:0000256" key="9">
    <source>
        <dbReference type="SAM" id="SignalP"/>
    </source>
</evidence>
<dbReference type="Proteomes" id="UP000183487">
    <property type="component" value="Unassembled WGS sequence"/>
</dbReference>
<dbReference type="OrthoDB" id="6554712at2"/>
<dbReference type="InterPro" id="IPR000015">
    <property type="entry name" value="Fimb_usher"/>
</dbReference>
<evidence type="ECO:0000259" key="11">
    <source>
        <dbReference type="Pfam" id="PF13954"/>
    </source>
</evidence>
<dbReference type="SUPFAM" id="SSF141729">
    <property type="entry name" value="FimD N-terminal domain-like"/>
    <property type="match status" value="1"/>
</dbReference>
<keyword evidence="3" id="KW-0813">Transport</keyword>
<evidence type="ECO:0000256" key="6">
    <source>
        <dbReference type="ARBA" id="ARBA00022729"/>
    </source>
</evidence>
<evidence type="ECO:0000256" key="1">
    <source>
        <dbReference type="ARBA" id="ARBA00004571"/>
    </source>
</evidence>
<evidence type="ECO:0000256" key="2">
    <source>
        <dbReference type="ARBA" id="ARBA00008064"/>
    </source>
</evidence>
<dbReference type="GO" id="GO:0015473">
    <property type="term" value="F:fimbrial usher porin activity"/>
    <property type="evidence" value="ECO:0007669"/>
    <property type="project" value="InterPro"/>
</dbReference>
<dbReference type="PANTHER" id="PTHR30451">
    <property type="entry name" value="OUTER MEMBRANE USHER PROTEIN"/>
    <property type="match status" value="1"/>
</dbReference>
<accession>A0A1H1J0Z2</accession>
<name>A0A1H1J0Z2_9BURK</name>
<dbReference type="InterPro" id="IPR043142">
    <property type="entry name" value="PapC-like_C_sf"/>
</dbReference>
<keyword evidence="13" id="KW-1185">Reference proteome</keyword>
<keyword evidence="7" id="KW-0472">Membrane</keyword>
<protein>
    <submittedName>
        <fullName evidence="12">Outer membrane usher protein</fullName>
    </submittedName>
</protein>
<dbReference type="InterPro" id="IPR025949">
    <property type="entry name" value="PapC-like_C"/>
</dbReference>
<evidence type="ECO:0000256" key="4">
    <source>
        <dbReference type="ARBA" id="ARBA00022452"/>
    </source>
</evidence>
<reference evidence="13" key="1">
    <citation type="submission" date="2016-10" db="EMBL/GenBank/DDBJ databases">
        <authorList>
            <person name="Varghese N."/>
        </authorList>
    </citation>
    <scope>NUCLEOTIDE SEQUENCE [LARGE SCALE GENOMIC DNA]</scope>
    <source>
        <strain evidence="13">GAS106B</strain>
    </source>
</reference>
<sequence length="850" mass="90107">MPKRIQRYHFKAEIRPLYALAILSLSVSAANAASGDEQIAQVQFNDAFLQQMGTSGVDVRRFEKGNVAEPGVYRADVYVNQRWLGLTPVTLEASASGHVEPCVGLDLLERMGVDLSKFSAEATALLNSRKGVCAPLPQFIESATASFDNGEQRLDITIPQASLSNNARGYVDAKYWDEGITAAVLAYNANVYRTDSGGNSFTQGYVGLNVGVNVGPWRFRHQGNLTTSTGVGTHYQQIQTTLERSIAPLKSKLTFGDGFTDGAMFDSFGFRGVQLASDDRMYPESQRGYAPTIRGVARSNARVQVTQNGNTIYETNVAPGPFEFNDLYPTGYGGNLQVIVTEADGSQSMSTVPFAAAPNALRPGVTRFSATVGQYRSATIDSKPMLFQGTVQHGFTNLITGYGGITAAQGYVAGVLGTALNTKVGAFGFDVTQANTSFPGHGSHNGQSLRLSYSKYFEPTSTNIGLAAYRFSSGGFYNLEDAIAMRDQRAQNIGTQRNALQLTLNQTLPGGWGSVYLTGTAQNYWNQQGTNTQFQAGYTNNFKRINYGVSLSRQYQVTNSKWDNRVMVTASIPLGNGSNAPFSSTSIQRDSDGLTSVQQTLSGTLGEDNAFAYGVNAGYNGGGNMNSATNVGGNVSYLSPMAALSAGASTGNGFNQFNGGVSGGVVAYKGGVVFAPVMGETMAIVEAKDAAGARITSQSGLRVDPWGRALVSTLRPFASNELVVDPKGLPVSVELKSTSKHIAPTAGAVSLVKFETDNPGASLIIRSKMADGEPVPFGADVFDAAGQTVGTVAQGGRVIVRGLKSATGDLTVGWGDGTNRQSCRVSYSLPNTPDARAKVWTTIDADCVTP</sequence>
<evidence type="ECO:0000256" key="7">
    <source>
        <dbReference type="ARBA" id="ARBA00023136"/>
    </source>
</evidence>
<evidence type="ECO:0000256" key="5">
    <source>
        <dbReference type="ARBA" id="ARBA00022692"/>
    </source>
</evidence>
<evidence type="ECO:0000259" key="10">
    <source>
        <dbReference type="Pfam" id="PF13953"/>
    </source>
</evidence>
<dbReference type="Gene3D" id="2.60.40.2070">
    <property type="match status" value="1"/>
</dbReference>
<keyword evidence="6 9" id="KW-0732">Signal</keyword>
<dbReference type="Pfam" id="PF00577">
    <property type="entry name" value="Usher"/>
    <property type="match status" value="1"/>
</dbReference>
<dbReference type="GO" id="GO:0009279">
    <property type="term" value="C:cell outer membrane"/>
    <property type="evidence" value="ECO:0007669"/>
    <property type="project" value="UniProtKB-SubCell"/>
</dbReference>
<feature type="chain" id="PRO_5010303520" evidence="9">
    <location>
        <begin position="33"/>
        <end position="850"/>
    </location>
</feature>
<evidence type="ECO:0000313" key="12">
    <source>
        <dbReference type="EMBL" id="SDR43198.1"/>
    </source>
</evidence>
<evidence type="ECO:0000313" key="13">
    <source>
        <dbReference type="Proteomes" id="UP000183487"/>
    </source>
</evidence>
<feature type="domain" description="PapC-like C-terminal" evidence="10">
    <location>
        <begin position="765"/>
        <end position="830"/>
    </location>
</feature>